<comment type="caution">
    <text evidence="2">The sequence shown here is derived from an EMBL/GenBank/DDBJ whole genome shotgun (WGS) entry which is preliminary data.</text>
</comment>
<accession>A0A1A5YKS0</accession>
<evidence type="ECO:0000256" key="1">
    <source>
        <dbReference type="SAM" id="SignalP"/>
    </source>
</evidence>
<dbReference type="EMBL" id="LYPA01000050">
    <property type="protein sequence ID" value="OBR66217.1"/>
    <property type="molecule type" value="Genomic_DNA"/>
</dbReference>
<dbReference type="Proteomes" id="UP000092024">
    <property type="component" value="Unassembled WGS sequence"/>
</dbReference>
<gene>
    <name evidence="2" type="ORF">A7K91_21055</name>
</gene>
<organism evidence="2 3">
    <name type="scientific">Paenibacillus oryzae</name>
    <dbReference type="NCBI Taxonomy" id="1844972"/>
    <lineage>
        <taxon>Bacteria</taxon>
        <taxon>Bacillati</taxon>
        <taxon>Bacillota</taxon>
        <taxon>Bacilli</taxon>
        <taxon>Bacillales</taxon>
        <taxon>Paenibacillaceae</taxon>
        <taxon>Paenibacillus</taxon>
    </lineage>
</organism>
<dbReference type="PROSITE" id="PS51257">
    <property type="entry name" value="PROKAR_LIPOPROTEIN"/>
    <property type="match status" value="1"/>
</dbReference>
<feature type="chain" id="PRO_5038661100" description="Lipoprotein" evidence="1">
    <location>
        <begin position="28"/>
        <end position="158"/>
    </location>
</feature>
<evidence type="ECO:0000313" key="3">
    <source>
        <dbReference type="Proteomes" id="UP000092024"/>
    </source>
</evidence>
<name>A0A1A5YKS0_9BACL</name>
<dbReference type="RefSeq" id="WP_068682430.1">
    <property type="nucleotide sequence ID" value="NZ_LYPA01000050.1"/>
</dbReference>
<evidence type="ECO:0008006" key="4">
    <source>
        <dbReference type="Google" id="ProtNLM"/>
    </source>
</evidence>
<keyword evidence="1" id="KW-0732">Signal</keyword>
<reference evidence="2 3" key="1">
    <citation type="submission" date="2016-05" db="EMBL/GenBank/DDBJ databases">
        <title>Paenibacillus oryzae. sp. nov., isolated from the rice root.</title>
        <authorList>
            <person name="Zhang J."/>
            <person name="Zhang X."/>
        </authorList>
    </citation>
    <scope>NUCLEOTIDE SEQUENCE [LARGE SCALE GENOMIC DNA]</scope>
    <source>
        <strain evidence="2 3">1DrF-4</strain>
    </source>
</reference>
<evidence type="ECO:0000313" key="2">
    <source>
        <dbReference type="EMBL" id="OBR66217.1"/>
    </source>
</evidence>
<feature type="signal peptide" evidence="1">
    <location>
        <begin position="1"/>
        <end position="27"/>
    </location>
</feature>
<protein>
    <recommendedName>
        <fullName evidence="4">Lipoprotein</fullName>
    </recommendedName>
</protein>
<dbReference type="OrthoDB" id="2615824at2"/>
<dbReference type="AlphaFoldDB" id="A0A1A5YKS0"/>
<keyword evidence="3" id="KW-1185">Reference proteome</keyword>
<proteinExistence type="predicted"/>
<sequence>MKKMMLFICVLAFGLMLVACSSDRNQAALPEPQTYSGYLFLEGSTLKIDDFEFITSKDTERMKELGLTEADMPNGYYIYNESEDIKSFTLDEKTQYHFYDTGNLFVKEEDDKRYSTTDLEQFRLFLYGDDDIPLHTPFEIEVQGETLYRLMKYSLISY</sequence>